<keyword evidence="7 10" id="KW-0012">Acyltransferase</keyword>
<proteinExistence type="predicted"/>
<comment type="subcellular location">
    <subcellularLocation>
        <location evidence="1">Cell membrane</location>
        <topology evidence="1">Multi-pass membrane protein</topology>
    </subcellularLocation>
</comment>
<feature type="domain" description="CN hydrolase" evidence="9">
    <location>
        <begin position="231"/>
        <end position="448"/>
    </location>
</feature>
<evidence type="ECO:0000256" key="6">
    <source>
        <dbReference type="ARBA" id="ARBA00023136"/>
    </source>
</evidence>
<dbReference type="EMBL" id="SFCC01000015">
    <property type="protein sequence ID" value="RZQ60786.1"/>
    <property type="molecule type" value="Genomic_DNA"/>
</dbReference>
<feature type="transmembrane region" description="Helical" evidence="8">
    <location>
        <begin position="48"/>
        <end position="65"/>
    </location>
</feature>
<dbReference type="PROSITE" id="PS50263">
    <property type="entry name" value="CN_HYDROLASE"/>
    <property type="match status" value="1"/>
</dbReference>
<organism evidence="10 11">
    <name type="scientific">Amycolatopsis suaedae</name>
    <dbReference type="NCBI Taxonomy" id="2510978"/>
    <lineage>
        <taxon>Bacteria</taxon>
        <taxon>Bacillati</taxon>
        <taxon>Actinomycetota</taxon>
        <taxon>Actinomycetes</taxon>
        <taxon>Pseudonocardiales</taxon>
        <taxon>Pseudonocardiaceae</taxon>
        <taxon>Amycolatopsis</taxon>
    </lineage>
</organism>
<dbReference type="GO" id="GO:0016410">
    <property type="term" value="F:N-acyltransferase activity"/>
    <property type="evidence" value="ECO:0007669"/>
    <property type="project" value="InterPro"/>
</dbReference>
<dbReference type="InterPro" id="IPR045378">
    <property type="entry name" value="LNT_N"/>
</dbReference>
<comment type="caution">
    <text evidence="10">The sequence shown here is derived from an EMBL/GenBank/DDBJ whole genome shotgun (WGS) entry which is preliminary data.</text>
</comment>
<dbReference type="AlphaFoldDB" id="A0A4Q7J2K6"/>
<protein>
    <submittedName>
        <fullName evidence="10">Apolipoprotein acyltransferase</fullName>
    </submittedName>
</protein>
<keyword evidence="10" id="KW-0449">Lipoprotein</keyword>
<feature type="transmembrane region" description="Helical" evidence="8">
    <location>
        <begin position="71"/>
        <end position="90"/>
    </location>
</feature>
<evidence type="ECO:0000256" key="8">
    <source>
        <dbReference type="SAM" id="Phobius"/>
    </source>
</evidence>
<dbReference type="OrthoDB" id="9811121at2"/>
<feature type="transmembrane region" description="Helical" evidence="8">
    <location>
        <begin position="6"/>
        <end position="36"/>
    </location>
</feature>
<dbReference type="InterPro" id="IPR004563">
    <property type="entry name" value="Apolipo_AcylTrfase"/>
</dbReference>
<evidence type="ECO:0000256" key="5">
    <source>
        <dbReference type="ARBA" id="ARBA00022989"/>
    </source>
</evidence>
<keyword evidence="3 10" id="KW-0808">Transferase</keyword>
<evidence type="ECO:0000313" key="10">
    <source>
        <dbReference type="EMBL" id="RZQ60786.1"/>
    </source>
</evidence>
<dbReference type="Proteomes" id="UP000292003">
    <property type="component" value="Unassembled WGS sequence"/>
</dbReference>
<feature type="transmembrane region" description="Helical" evidence="8">
    <location>
        <begin position="461"/>
        <end position="479"/>
    </location>
</feature>
<dbReference type="InterPro" id="IPR003010">
    <property type="entry name" value="C-N_Hydrolase"/>
</dbReference>
<keyword evidence="6 8" id="KW-0472">Membrane</keyword>
<feature type="transmembrane region" description="Helical" evidence="8">
    <location>
        <begin position="178"/>
        <end position="196"/>
    </location>
</feature>
<dbReference type="PANTHER" id="PTHR38686">
    <property type="entry name" value="APOLIPOPROTEIN N-ACYLTRANSFERASE"/>
    <property type="match status" value="1"/>
</dbReference>
<feature type="transmembrane region" description="Helical" evidence="8">
    <location>
        <begin position="102"/>
        <end position="122"/>
    </location>
</feature>
<dbReference type="Pfam" id="PF20154">
    <property type="entry name" value="LNT_N"/>
    <property type="match status" value="1"/>
</dbReference>
<dbReference type="GO" id="GO:0005886">
    <property type="term" value="C:plasma membrane"/>
    <property type="evidence" value="ECO:0007669"/>
    <property type="project" value="UniProtKB-SubCell"/>
</dbReference>
<accession>A0A4Q7J2K6</accession>
<evidence type="ECO:0000256" key="2">
    <source>
        <dbReference type="ARBA" id="ARBA00022475"/>
    </source>
</evidence>
<evidence type="ECO:0000256" key="4">
    <source>
        <dbReference type="ARBA" id="ARBA00022692"/>
    </source>
</evidence>
<dbReference type="RefSeq" id="WP_130478359.1">
    <property type="nucleotide sequence ID" value="NZ_SFCC01000015.1"/>
</dbReference>
<keyword evidence="5 8" id="KW-1133">Transmembrane helix</keyword>
<keyword evidence="4 8" id="KW-0812">Transmembrane</keyword>
<evidence type="ECO:0000256" key="3">
    <source>
        <dbReference type="ARBA" id="ARBA00022679"/>
    </source>
</evidence>
<dbReference type="Gene3D" id="3.60.110.10">
    <property type="entry name" value="Carbon-nitrogen hydrolase"/>
    <property type="match status" value="1"/>
</dbReference>
<sequence length="485" mass="52144">MKTKTLWWTGFGLLLFTLHTNWASPVAAWLFAIPLLRYARLRDPKPGLLRLWAAFGLGSLVWLVATETVFVPAIVGVFALLATLQTLPFAADRLLAGRLPAFLSTLVFPAAVVTTEFAFRLVDFGDYGTLGFTQHANLPLLQLASVTGVHGISFLVAWFASVTLHLWERGGWSRVGTVYAAVLAVVLAGGVARMALLPPSGQTTRVAAVSQAPASVDASKRALTGLGVEYWRAAEVWRADHGAVRAAFAPVTDDLLERTRQEAAAGARLVVWPETEARVLAEDVPGLVARASQAAGDAYVQLAFALYTDAAPNVRNVALLVAPGGRVEWTYDKTNPTPMEPMTPGPGTVPVAATPFGSVATVICYDADFPGLMRQADAGLMLVPANDWYGFRHLHAERAAIRAVENGYSIVRPSSNGVTTAIDPHGTVLGRSDYFRTDRQTVVAELPTQRVDTVYDRVHDLFAWLAVATLAGLIGLAVFRPRALP</sequence>
<dbReference type="InterPro" id="IPR036526">
    <property type="entry name" value="C-N_Hydrolase_sf"/>
</dbReference>
<feature type="transmembrane region" description="Helical" evidence="8">
    <location>
        <begin position="142"/>
        <end position="166"/>
    </location>
</feature>
<dbReference type="PANTHER" id="PTHR38686:SF1">
    <property type="entry name" value="APOLIPOPROTEIN N-ACYLTRANSFERASE"/>
    <property type="match status" value="1"/>
</dbReference>
<keyword evidence="2" id="KW-1003">Cell membrane</keyword>
<reference evidence="10 11" key="1">
    <citation type="submission" date="2019-02" db="EMBL/GenBank/DDBJ databases">
        <title>Draft genome sequence of Amycolatopsis sp. 8-3EHSu isolated from roots of Suaeda maritima.</title>
        <authorList>
            <person name="Duangmal K."/>
            <person name="Chantavorakit T."/>
        </authorList>
    </citation>
    <scope>NUCLEOTIDE SEQUENCE [LARGE SCALE GENOMIC DNA]</scope>
    <source>
        <strain evidence="10 11">8-3EHSu</strain>
    </source>
</reference>
<gene>
    <name evidence="10" type="ORF">EWH70_27145</name>
</gene>
<evidence type="ECO:0000259" key="9">
    <source>
        <dbReference type="PROSITE" id="PS50263"/>
    </source>
</evidence>
<dbReference type="Pfam" id="PF00795">
    <property type="entry name" value="CN_hydrolase"/>
    <property type="match status" value="1"/>
</dbReference>
<keyword evidence="11" id="KW-1185">Reference proteome</keyword>
<evidence type="ECO:0000256" key="1">
    <source>
        <dbReference type="ARBA" id="ARBA00004651"/>
    </source>
</evidence>
<dbReference type="SUPFAM" id="SSF56317">
    <property type="entry name" value="Carbon-nitrogen hydrolase"/>
    <property type="match status" value="1"/>
</dbReference>
<dbReference type="GO" id="GO:0042158">
    <property type="term" value="P:lipoprotein biosynthetic process"/>
    <property type="evidence" value="ECO:0007669"/>
    <property type="project" value="InterPro"/>
</dbReference>
<evidence type="ECO:0000313" key="11">
    <source>
        <dbReference type="Proteomes" id="UP000292003"/>
    </source>
</evidence>
<evidence type="ECO:0000256" key="7">
    <source>
        <dbReference type="ARBA" id="ARBA00023315"/>
    </source>
</evidence>
<name>A0A4Q7J2K6_9PSEU</name>